<dbReference type="Proteomes" id="UP000013984">
    <property type="component" value="Unassembled WGS sequence"/>
</dbReference>
<protein>
    <submittedName>
        <fullName evidence="1">Uncharacterized protein</fullName>
    </submittedName>
</protein>
<comment type="caution">
    <text evidence="1">The sequence shown here is derived from an EMBL/GenBank/DDBJ whole genome shotgun (WGS) entry which is preliminary data.</text>
</comment>
<dbReference type="STRING" id="1218599.LEP1GSC195_1761"/>
<evidence type="ECO:0000313" key="1">
    <source>
        <dbReference type="EMBL" id="EOQ95170.1"/>
    </source>
</evidence>
<sequence length="156" mass="18383">MKMIRFRSLSYIFFLFSLFNCVSYDLHPVLMKGTTFYQPLEECECKGKIGRIVISAKMSKDGDIIKERAVFVSEYFFLSFYFGRLLGTYDNGNIEQILKEDIQNIPLNDDESLHIEIGNISYKSNNLFDLLNEFVPGGFFRYYRYHLNFVIKVKKT</sequence>
<accession>R9A4K6</accession>
<proteinExistence type="predicted"/>
<reference evidence="1" key="1">
    <citation type="submission" date="2013-04" db="EMBL/GenBank/DDBJ databases">
        <authorList>
            <person name="Harkins D.M."/>
            <person name="Durkin A.S."/>
            <person name="Brinkac L.M."/>
            <person name="Haft D.H."/>
            <person name="Selengut J.D."/>
            <person name="Sanka R."/>
            <person name="DePew J."/>
            <person name="Purushe J."/>
            <person name="Galloway R.L."/>
            <person name="Vinetz J.M."/>
            <person name="Sutton G.G."/>
            <person name="Nierman W.C."/>
            <person name="Fouts D.E."/>
        </authorList>
    </citation>
    <scope>NUCLEOTIDE SEQUENCE [LARGE SCALE GENOMIC DNA]</scope>
    <source>
        <strain evidence="1">CDC</strain>
    </source>
</reference>
<organism evidence="1 2">
    <name type="scientific">Leptospira wolbachii serovar Codice str. CDC</name>
    <dbReference type="NCBI Taxonomy" id="1218599"/>
    <lineage>
        <taxon>Bacteria</taxon>
        <taxon>Pseudomonadati</taxon>
        <taxon>Spirochaetota</taxon>
        <taxon>Spirochaetia</taxon>
        <taxon>Leptospirales</taxon>
        <taxon>Leptospiraceae</taxon>
        <taxon>Leptospira</taxon>
    </lineage>
</organism>
<evidence type="ECO:0000313" key="2">
    <source>
        <dbReference type="Proteomes" id="UP000013984"/>
    </source>
</evidence>
<gene>
    <name evidence="1" type="ORF">LEP1GSC195_1761</name>
</gene>
<name>R9A4K6_9LEPT</name>
<dbReference type="AlphaFoldDB" id="R9A4K6"/>
<keyword evidence="2" id="KW-1185">Reference proteome</keyword>
<dbReference type="EMBL" id="AOGZ02000014">
    <property type="protein sequence ID" value="EOQ95170.1"/>
    <property type="molecule type" value="Genomic_DNA"/>
</dbReference>